<evidence type="ECO:0000256" key="1">
    <source>
        <dbReference type="SAM" id="MobiDB-lite"/>
    </source>
</evidence>
<dbReference type="OrthoDB" id="6343432at2759"/>
<evidence type="ECO:0000313" key="2">
    <source>
        <dbReference type="EMBL" id="KHJ84960.1"/>
    </source>
</evidence>
<name>A0A0B1SP18_OESDE</name>
<dbReference type="Proteomes" id="UP000053660">
    <property type="component" value="Unassembled WGS sequence"/>
</dbReference>
<proteinExistence type="predicted"/>
<dbReference type="EMBL" id="KN565977">
    <property type="protein sequence ID" value="KHJ84960.1"/>
    <property type="molecule type" value="Genomic_DNA"/>
</dbReference>
<protein>
    <submittedName>
        <fullName evidence="2">Uncharacterized protein</fullName>
    </submittedName>
</protein>
<accession>A0A0B1SP18</accession>
<keyword evidence="3" id="KW-1185">Reference proteome</keyword>
<reference evidence="2 3" key="1">
    <citation type="submission" date="2014-03" db="EMBL/GenBank/DDBJ databases">
        <title>Draft genome of the hookworm Oesophagostomum dentatum.</title>
        <authorList>
            <person name="Mitreva M."/>
        </authorList>
    </citation>
    <scope>NUCLEOTIDE SEQUENCE [LARGE SCALE GENOMIC DNA]</scope>
    <source>
        <strain evidence="2 3">OD-Hann</strain>
    </source>
</reference>
<feature type="compositionally biased region" description="Basic and acidic residues" evidence="1">
    <location>
        <begin position="10"/>
        <end position="26"/>
    </location>
</feature>
<sequence length="70" mass="8389">MLRHNVPLFDPRKQTAERATHPKEWSPRPYLDYIGLSSSHFLLHVIPGEILFYWSHIYLPILEQKTDLKF</sequence>
<evidence type="ECO:0000313" key="3">
    <source>
        <dbReference type="Proteomes" id="UP000053660"/>
    </source>
</evidence>
<dbReference type="AlphaFoldDB" id="A0A0B1SP18"/>
<gene>
    <name evidence="2" type="ORF">OESDEN_15321</name>
</gene>
<feature type="region of interest" description="Disordered" evidence="1">
    <location>
        <begin position="1"/>
        <end position="26"/>
    </location>
</feature>
<organism evidence="2 3">
    <name type="scientific">Oesophagostomum dentatum</name>
    <name type="common">Nodular worm</name>
    <dbReference type="NCBI Taxonomy" id="61180"/>
    <lineage>
        <taxon>Eukaryota</taxon>
        <taxon>Metazoa</taxon>
        <taxon>Ecdysozoa</taxon>
        <taxon>Nematoda</taxon>
        <taxon>Chromadorea</taxon>
        <taxon>Rhabditida</taxon>
        <taxon>Rhabditina</taxon>
        <taxon>Rhabditomorpha</taxon>
        <taxon>Strongyloidea</taxon>
        <taxon>Strongylidae</taxon>
        <taxon>Oesophagostomum</taxon>
    </lineage>
</organism>